<dbReference type="Proteomes" id="UP000031829">
    <property type="component" value="Chromosome"/>
</dbReference>
<dbReference type="EMBL" id="CP009920">
    <property type="protein sequence ID" value="AJI20765.1"/>
    <property type="molecule type" value="Genomic_DNA"/>
</dbReference>
<organism evidence="2 3">
    <name type="scientific">Priestia megaterium (strain ATCC 14581 / DSM 32 / CCUG 1817 / JCM 2506 / NBRC 15308 / NCIMB 9376 / NCTC 10342 / NRRL B-14308 / VKM B-512 / Ford 19)</name>
    <name type="common">Bacillus megaterium</name>
    <dbReference type="NCBI Taxonomy" id="1348623"/>
    <lineage>
        <taxon>Bacteria</taxon>
        <taxon>Bacillati</taxon>
        <taxon>Bacillota</taxon>
        <taxon>Bacilli</taxon>
        <taxon>Bacillales</taxon>
        <taxon>Bacillaceae</taxon>
        <taxon>Priestia</taxon>
    </lineage>
</organism>
<sequence>MGRLPKDREIQAIKRRVALVLLIIGSFILTGASFSIYWFMMLKI</sequence>
<protein>
    <submittedName>
        <fullName evidence="2">Putative membrane protein</fullName>
    </submittedName>
</protein>
<accession>A0A0B6A736</accession>
<keyword evidence="1" id="KW-0812">Transmembrane</keyword>
<feature type="transmembrane region" description="Helical" evidence="1">
    <location>
        <begin position="20"/>
        <end position="40"/>
    </location>
</feature>
<reference evidence="2 3" key="1">
    <citation type="journal article" date="2015" name="Genome Announc.">
        <title>Complete genome sequences for 35 biothreat assay-relevant bacillus species.</title>
        <authorList>
            <person name="Johnson S.L."/>
            <person name="Daligault H.E."/>
            <person name="Davenport K.W."/>
            <person name="Jaissle J."/>
            <person name="Frey K.G."/>
            <person name="Ladner J.T."/>
            <person name="Broomall S.M."/>
            <person name="Bishop-Lilly K.A."/>
            <person name="Bruce D.C."/>
            <person name="Gibbons H.S."/>
            <person name="Coyne S.R."/>
            <person name="Lo C.C."/>
            <person name="Meincke L."/>
            <person name="Munk A.C."/>
            <person name="Koroleva G.I."/>
            <person name="Rosenzweig C.N."/>
            <person name="Palacios G.F."/>
            <person name="Redden C.L."/>
            <person name="Minogue T.D."/>
            <person name="Chain P.S."/>
        </authorList>
    </citation>
    <scope>NUCLEOTIDE SEQUENCE [LARGE SCALE GENOMIC DNA]</scope>
    <source>
        <strain evidence="3">ATCC 14581 / DSM 32 / JCM 2506 / NBRC 15308 / NCIMB 9376 / NCTC 10342 / NRRL B-14308 / VKM B-512</strain>
    </source>
</reference>
<dbReference type="HOGENOM" id="CLU_3212490_0_0_9"/>
<name>A0A0B6A736_PRIM2</name>
<evidence type="ECO:0000256" key="1">
    <source>
        <dbReference type="SAM" id="Phobius"/>
    </source>
</evidence>
<keyword evidence="1" id="KW-0472">Membrane</keyword>
<evidence type="ECO:0000313" key="2">
    <source>
        <dbReference type="EMBL" id="AJI20765.1"/>
    </source>
</evidence>
<dbReference type="KEGG" id="bmeg:BG04_5570"/>
<evidence type="ECO:0000313" key="3">
    <source>
        <dbReference type="Proteomes" id="UP000031829"/>
    </source>
</evidence>
<dbReference type="AlphaFoldDB" id="A0A0B6A736"/>
<proteinExistence type="predicted"/>
<keyword evidence="1" id="KW-1133">Transmembrane helix</keyword>
<gene>
    <name evidence="2" type="ORF">BG04_5570</name>
</gene>